<proteinExistence type="predicted"/>
<gene>
    <name evidence="1" type="ORF">FMOSSE_LOCUS3455</name>
</gene>
<dbReference type="Gene3D" id="3.30.710.10">
    <property type="entry name" value="Potassium Channel Kv1.1, Chain A"/>
    <property type="match status" value="1"/>
</dbReference>
<dbReference type="AlphaFoldDB" id="A0A9N8ZBW5"/>
<comment type="caution">
    <text evidence="1">The sequence shown here is derived from an EMBL/GenBank/DDBJ whole genome shotgun (WGS) entry which is preliminary data.</text>
</comment>
<protein>
    <submittedName>
        <fullName evidence="1">3538_t:CDS:1</fullName>
    </submittedName>
</protein>
<dbReference type="EMBL" id="CAJVPP010000516">
    <property type="protein sequence ID" value="CAG8489486.1"/>
    <property type="molecule type" value="Genomic_DNA"/>
</dbReference>
<keyword evidence="2" id="KW-1185">Reference proteome</keyword>
<sequence length="172" mass="19834">MTSNQDLTQNFEFYPGLSQHFSQLLNDNDDYDIIIKVGANTDAKEFRAHSLILKAHICYTGILNLNKQIGNDILELLVASDELMIEELINFINEHLFGKQNEWLQQNIVKVLHTVSQLEIILPPRHRKIAVDSIVIKPKHAAILANWIQRTDVNAKFQRITNIILNSLPWKK</sequence>
<reference evidence="1" key="1">
    <citation type="submission" date="2021-06" db="EMBL/GenBank/DDBJ databases">
        <authorList>
            <person name="Kallberg Y."/>
            <person name="Tangrot J."/>
            <person name="Rosling A."/>
        </authorList>
    </citation>
    <scope>NUCLEOTIDE SEQUENCE</scope>
    <source>
        <strain evidence="1">87-6 pot B 2015</strain>
    </source>
</reference>
<dbReference type="InterPro" id="IPR011333">
    <property type="entry name" value="SKP1/BTB/POZ_sf"/>
</dbReference>
<accession>A0A9N8ZBW5</accession>
<name>A0A9N8ZBW5_FUNMO</name>
<dbReference type="Proteomes" id="UP000789375">
    <property type="component" value="Unassembled WGS sequence"/>
</dbReference>
<organism evidence="1 2">
    <name type="scientific">Funneliformis mosseae</name>
    <name type="common">Endomycorrhizal fungus</name>
    <name type="synonym">Glomus mosseae</name>
    <dbReference type="NCBI Taxonomy" id="27381"/>
    <lineage>
        <taxon>Eukaryota</taxon>
        <taxon>Fungi</taxon>
        <taxon>Fungi incertae sedis</taxon>
        <taxon>Mucoromycota</taxon>
        <taxon>Glomeromycotina</taxon>
        <taxon>Glomeromycetes</taxon>
        <taxon>Glomerales</taxon>
        <taxon>Glomeraceae</taxon>
        <taxon>Funneliformis</taxon>
    </lineage>
</organism>
<dbReference type="SUPFAM" id="SSF54695">
    <property type="entry name" value="POZ domain"/>
    <property type="match status" value="1"/>
</dbReference>
<evidence type="ECO:0000313" key="1">
    <source>
        <dbReference type="EMBL" id="CAG8489486.1"/>
    </source>
</evidence>
<evidence type="ECO:0000313" key="2">
    <source>
        <dbReference type="Proteomes" id="UP000789375"/>
    </source>
</evidence>